<dbReference type="PANTHER" id="PTHR35889:SF3">
    <property type="entry name" value="F-BOX DOMAIN-CONTAINING PROTEIN"/>
    <property type="match status" value="1"/>
</dbReference>
<accession>A0A450SH48</accession>
<dbReference type="Pfam" id="PF07635">
    <property type="entry name" value="PSCyt1"/>
    <property type="match status" value="1"/>
</dbReference>
<evidence type="ECO:0000256" key="2">
    <source>
        <dbReference type="ARBA" id="ARBA00022723"/>
    </source>
</evidence>
<keyword evidence="1 4" id="KW-0349">Heme</keyword>
<dbReference type="InterPro" id="IPR011429">
    <property type="entry name" value="Cyt_c_Planctomycete-type"/>
</dbReference>
<dbReference type="GO" id="GO:0020037">
    <property type="term" value="F:heme binding"/>
    <property type="evidence" value="ECO:0007669"/>
    <property type="project" value="InterPro"/>
</dbReference>
<protein>
    <submittedName>
        <fullName evidence="6">Planctomycete cytochrome C</fullName>
    </submittedName>
</protein>
<dbReference type="EMBL" id="CAADFL010000057">
    <property type="protein sequence ID" value="VFK08042.1"/>
    <property type="molecule type" value="Genomic_DNA"/>
</dbReference>
<evidence type="ECO:0000313" key="6">
    <source>
        <dbReference type="EMBL" id="VFJ52429.1"/>
    </source>
</evidence>
<dbReference type="SUPFAM" id="SSF46626">
    <property type="entry name" value="Cytochrome c"/>
    <property type="match status" value="1"/>
</dbReference>
<dbReference type="InterPro" id="IPR009056">
    <property type="entry name" value="Cyt_c-like_dom"/>
</dbReference>
<gene>
    <name evidence="6" type="ORF">BECKFM1743A_GA0114220_101025</name>
    <name evidence="8" type="ORF">BECKFM1743B_GA0114221_100578</name>
    <name evidence="7" type="ORF">BECKFM1743C_GA0114222_101105</name>
</gene>
<proteinExistence type="predicted"/>
<dbReference type="EMBL" id="CAADEZ010000102">
    <property type="protein sequence ID" value="VFJ52429.1"/>
    <property type="molecule type" value="Genomic_DNA"/>
</dbReference>
<name>A0A450SH48_9GAMM</name>
<dbReference type="InterPro" id="IPR036909">
    <property type="entry name" value="Cyt_c-like_dom_sf"/>
</dbReference>
<dbReference type="GO" id="GO:0009055">
    <property type="term" value="F:electron transfer activity"/>
    <property type="evidence" value="ECO:0007669"/>
    <property type="project" value="InterPro"/>
</dbReference>
<organism evidence="6">
    <name type="scientific">Candidatus Kentrum sp. FM</name>
    <dbReference type="NCBI Taxonomy" id="2126340"/>
    <lineage>
        <taxon>Bacteria</taxon>
        <taxon>Pseudomonadati</taxon>
        <taxon>Pseudomonadota</taxon>
        <taxon>Gammaproteobacteria</taxon>
        <taxon>Candidatus Kentrum</taxon>
    </lineage>
</organism>
<dbReference type="Gene3D" id="1.10.760.10">
    <property type="entry name" value="Cytochrome c-like domain"/>
    <property type="match status" value="1"/>
</dbReference>
<dbReference type="PANTHER" id="PTHR35889">
    <property type="entry name" value="CYCLOINULO-OLIGOSACCHARIDE FRUCTANOTRANSFERASE-RELATED"/>
    <property type="match status" value="1"/>
</dbReference>
<keyword evidence="2 4" id="KW-0479">Metal-binding</keyword>
<dbReference type="AlphaFoldDB" id="A0A450SH48"/>
<evidence type="ECO:0000256" key="1">
    <source>
        <dbReference type="ARBA" id="ARBA00022617"/>
    </source>
</evidence>
<evidence type="ECO:0000256" key="4">
    <source>
        <dbReference type="PROSITE-ProRule" id="PRU00433"/>
    </source>
</evidence>
<keyword evidence="3 4" id="KW-0408">Iron</keyword>
<evidence type="ECO:0000259" key="5">
    <source>
        <dbReference type="PROSITE" id="PS51007"/>
    </source>
</evidence>
<dbReference type="PROSITE" id="PS51257">
    <property type="entry name" value="PROKAR_LIPOPROTEIN"/>
    <property type="match status" value="1"/>
</dbReference>
<dbReference type="PROSITE" id="PS51007">
    <property type="entry name" value="CYTC"/>
    <property type="match status" value="1"/>
</dbReference>
<reference evidence="6" key="1">
    <citation type="submission" date="2019-02" db="EMBL/GenBank/DDBJ databases">
        <authorList>
            <person name="Gruber-Vodicka R. H."/>
            <person name="Seah K. B. B."/>
        </authorList>
    </citation>
    <scope>NUCLEOTIDE SEQUENCE</scope>
    <source>
        <strain evidence="6">BECK_BZ163</strain>
        <strain evidence="8">BECK_BZ164</strain>
        <strain evidence="7">BECK_BZ165</strain>
    </source>
</reference>
<evidence type="ECO:0000313" key="7">
    <source>
        <dbReference type="EMBL" id="VFJ52581.1"/>
    </source>
</evidence>
<feature type="domain" description="Cytochrome c" evidence="5">
    <location>
        <begin position="17"/>
        <end position="127"/>
    </location>
</feature>
<evidence type="ECO:0000313" key="8">
    <source>
        <dbReference type="EMBL" id="VFK08042.1"/>
    </source>
</evidence>
<evidence type="ECO:0000256" key="3">
    <source>
        <dbReference type="ARBA" id="ARBA00023004"/>
    </source>
</evidence>
<dbReference type="EMBL" id="CAADFA010000110">
    <property type="protein sequence ID" value="VFJ52581.1"/>
    <property type="molecule type" value="Genomic_DNA"/>
</dbReference>
<sequence length="130" mass="13830">MKKAIKVLSLVGTCALSVTGCGESTVSFENDVRPILAENCLECHQPDGKGFEASGLSMGTYEDLMKGTQPAGGKQRGQVVVPGDVASSTLMRLVEGRADPSLKMPHGKEPLNEKDAATLRKWIEQGAEKN</sequence>
<dbReference type="GO" id="GO:0046872">
    <property type="term" value="F:metal ion binding"/>
    <property type="evidence" value="ECO:0007669"/>
    <property type="project" value="UniProtKB-KW"/>
</dbReference>